<organism evidence="1 2">
    <name type="scientific">Enterococcus phage vB_EfaM_A2</name>
    <dbReference type="NCBI Taxonomy" id="2767513"/>
    <lineage>
        <taxon>Viruses</taxon>
        <taxon>Duplodnaviria</taxon>
        <taxon>Heunggongvirae</taxon>
        <taxon>Uroviricota</taxon>
        <taxon>Caudoviricetes</taxon>
        <taxon>Herelleviridae</taxon>
        <taxon>Brockvirinae</taxon>
        <taxon>Schiekvirus</taxon>
        <taxon>Schiekvirus A2</taxon>
    </lineage>
</organism>
<keyword evidence="2" id="KW-1185">Reference proteome</keyword>
<proteinExistence type="predicted"/>
<accession>A0A7G9A386</accession>
<dbReference type="Proteomes" id="UP000516197">
    <property type="component" value="Segment"/>
</dbReference>
<evidence type="ECO:0000313" key="1">
    <source>
        <dbReference type="EMBL" id="QNL31075.1"/>
    </source>
</evidence>
<dbReference type="EMBL" id="MT856905">
    <property type="protein sequence ID" value="QNL31075.1"/>
    <property type="molecule type" value="Genomic_DNA"/>
</dbReference>
<gene>
    <name evidence="1" type="ORF">A2_7</name>
</gene>
<reference evidence="1 2" key="1">
    <citation type="submission" date="2020-08" db="EMBL/GenBank/DDBJ databases">
        <title>Characterizing phage-host interactions in a simplified human intestinal 1 barrier model.</title>
        <authorList>
            <person name="Buttimer C.T.H."/>
            <person name="Nunez-Sanchez M.A."/>
            <person name="Colom J."/>
            <person name="Walsh L."/>
            <person name="Bolocan A."/>
            <person name="Pang R."/>
            <person name="Gahan C."/>
            <person name="Hill C."/>
        </authorList>
    </citation>
    <scope>NUCLEOTIDE SEQUENCE [LARGE SCALE GENOMIC DNA]</scope>
</reference>
<sequence length="57" mass="7101">MKLNKKLEALKRARMEKLARETIDKPIEFIYNGNYTQEEMYYFMEERKRLKGIKKRE</sequence>
<protein>
    <submittedName>
        <fullName evidence="1">Uncharacterized protein</fullName>
    </submittedName>
</protein>
<name>A0A7G9A386_9CAUD</name>
<evidence type="ECO:0000313" key="2">
    <source>
        <dbReference type="Proteomes" id="UP000516197"/>
    </source>
</evidence>